<proteinExistence type="predicted"/>
<feature type="transmembrane region" description="Helical" evidence="1">
    <location>
        <begin position="201"/>
        <end position="220"/>
    </location>
</feature>
<dbReference type="RefSeq" id="WP_136496039.1">
    <property type="nucleotide sequence ID" value="NZ_CP046052.1"/>
</dbReference>
<keyword evidence="1" id="KW-0472">Membrane</keyword>
<dbReference type="InterPro" id="IPR002656">
    <property type="entry name" value="Acyl_transf_3_dom"/>
</dbReference>
<dbReference type="PANTHER" id="PTHR23028">
    <property type="entry name" value="ACETYLTRANSFERASE"/>
    <property type="match status" value="1"/>
</dbReference>
<feature type="transmembrane region" description="Helical" evidence="1">
    <location>
        <begin position="320"/>
        <end position="340"/>
    </location>
</feature>
<dbReference type="Pfam" id="PF01757">
    <property type="entry name" value="Acyl_transf_3"/>
    <property type="match status" value="1"/>
</dbReference>
<gene>
    <name evidence="3" type="ORF">H2LOC_008670</name>
</gene>
<dbReference type="GO" id="GO:0000271">
    <property type="term" value="P:polysaccharide biosynthetic process"/>
    <property type="evidence" value="ECO:0007669"/>
    <property type="project" value="TreeGrafter"/>
</dbReference>
<feature type="transmembrane region" description="Helical" evidence="1">
    <location>
        <begin position="263"/>
        <end position="282"/>
    </location>
</feature>
<dbReference type="Proteomes" id="UP000309061">
    <property type="component" value="Chromosome"/>
</dbReference>
<feature type="transmembrane region" description="Helical" evidence="1">
    <location>
        <begin position="50"/>
        <end position="71"/>
    </location>
</feature>
<keyword evidence="4" id="KW-1185">Reference proteome</keyword>
<dbReference type="GO" id="GO:0016747">
    <property type="term" value="F:acyltransferase activity, transferring groups other than amino-acyl groups"/>
    <property type="evidence" value="ECO:0007669"/>
    <property type="project" value="InterPro"/>
</dbReference>
<dbReference type="AlphaFoldDB" id="A0A6B8KGT5"/>
<accession>A0A6B8KGT5</accession>
<evidence type="ECO:0000313" key="3">
    <source>
        <dbReference type="EMBL" id="QGM45768.1"/>
    </source>
</evidence>
<feature type="transmembrane region" description="Helical" evidence="1">
    <location>
        <begin position="177"/>
        <end position="195"/>
    </location>
</feature>
<feature type="transmembrane region" description="Helical" evidence="1">
    <location>
        <begin position="232"/>
        <end position="251"/>
    </location>
</feature>
<dbReference type="PANTHER" id="PTHR23028:SF53">
    <property type="entry name" value="ACYL_TRANSF_3 DOMAIN-CONTAINING PROTEIN"/>
    <property type="match status" value="1"/>
</dbReference>
<feature type="transmembrane region" description="Helical" evidence="1">
    <location>
        <begin position="92"/>
        <end position="113"/>
    </location>
</feature>
<feature type="transmembrane region" description="Helical" evidence="1">
    <location>
        <begin position="294"/>
        <end position="314"/>
    </location>
</feature>
<dbReference type="EMBL" id="CP046052">
    <property type="protein sequence ID" value="QGM45768.1"/>
    <property type="molecule type" value="Genomic_DNA"/>
</dbReference>
<dbReference type="InterPro" id="IPR050879">
    <property type="entry name" value="Acyltransferase_3"/>
</dbReference>
<feature type="domain" description="Acyltransferase 3" evidence="2">
    <location>
        <begin position="23"/>
        <end position="335"/>
    </location>
</feature>
<organism evidence="3 4">
    <name type="scientific">Methylocystis heyeri</name>
    <dbReference type="NCBI Taxonomy" id="391905"/>
    <lineage>
        <taxon>Bacteria</taxon>
        <taxon>Pseudomonadati</taxon>
        <taxon>Pseudomonadota</taxon>
        <taxon>Alphaproteobacteria</taxon>
        <taxon>Hyphomicrobiales</taxon>
        <taxon>Methylocystaceae</taxon>
        <taxon>Methylocystis</taxon>
    </lineage>
</organism>
<dbReference type="GO" id="GO:0016020">
    <property type="term" value="C:membrane"/>
    <property type="evidence" value="ECO:0007669"/>
    <property type="project" value="TreeGrafter"/>
</dbReference>
<dbReference type="OrthoDB" id="9767863at2"/>
<reference evidence="3 4" key="1">
    <citation type="submission" date="2019-11" db="EMBL/GenBank/DDBJ databases">
        <title>The genome sequence of Methylocystis heyeri.</title>
        <authorList>
            <person name="Oshkin I.Y."/>
            <person name="Miroshnikov K."/>
            <person name="Dedysh S.N."/>
        </authorList>
    </citation>
    <scope>NUCLEOTIDE SEQUENCE [LARGE SCALE GENOMIC DNA]</scope>
    <source>
        <strain evidence="3 4">H2</strain>
    </source>
</reference>
<keyword evidence="1" id="KW-0812">Transmembrane</keyword>
<name>A0A6B8KGT5_9HYPH</name>
<dbReference type="KEGG" id="mhey:H2LOC_008670"/>
<keyword evidence="3" id="KW-0808">Transferase</keyword>
<evidence type="ECO:0000313" key="4">
    <source>
        <dbReference type="Proteomes" id="UP000309061"/>
    </source>
</evidence>
<keyword evidence="1" id="KW-1133">Transmembrane helix</keyword>
<protein>
    <submittedName>
        <fullName evidence="3">Acyltransferase family protein</fullName>
    </submittedName>
</protein>
<evidence type="ECO:0000259" key="2">
    <source>
        <dbReference type="Pfam" id="PF01757"/>
    </source>
</evidence>
<sequence>MVQARVKTATVPRESRFSPRLTASLDAARACAAFYVVAHHVANATGHSRGIFMFGQEAVLVFFLLSGFVIFANERDRALRPRGFYLRRLRRIYPALLVAMAASTVVAVDNGALARSFRWSELLGSLFALQDNTALKPGVIVEPYLGNDPLWSLSYELAFYAVFPFALRLWTISKDGAGHLIGALSCASYVAYALAPNHWSLVGAYFLVWWGGAMAANAYLEGERSFLAMRPAIGWLAALCATAALTALLSGEFKSFSYYPGLPLRHFLVALLMLALFFGPIGKSLSQIAPRLKGSAAFLASISYGVYVLHYPLLIQSKRAGTTFGWLSMAALLLISSCFADRWLSRALPRAPVD</sequence>
<evidence type="ECO:0000256" key="1">
    <source>
        <dbReference type="SAM" id="Phobius"/>
    </source>
</evidence>
<feature type="transmembrane region" description="Helical" evidence="1">
    <location>
        <begin position="150"/>
        <end position="170"/>
    </location>
</feature>
<keyword evidence="3" id="KW-0012">Acyltransferase</keyword>